<feature type="binding site" evidence="9">
    <location>
        <position position="39"/>
    </location>
    <ligand>
        <name>Fe cation</name>
        <dbReference type="ChEBI" id="CHEBI:24875"/>
    </ligand>
</feature>
<dbReference type="InterPro" id="IPR050526">
    <property type="entry name" value="Rubredoxin_ET"/>
</dbReference>
<feature type="binding site" evidence="9">
    <location>
        <position position="9"/>
    </location>
    <ligand>
        <name>Fe cation</name>
        <dbReference type="ChEBI" id="CHEBI:24875"/>
    </ligand>
</feature>
<keyword evidence="12" id="KW-1185">Reference proteome</keyword>
<gene>
    <name evidence="11" type="ORF">C3942_01185</name>
</gene>
<keyword evidence="6 8" id="KW-0249">Electron transport</keyword>
<dbReference type="Pfam" id="PF00301">
    <property type="entry name" value="Rubredoxin"/>
    <property type="match status" value="1"/>
</dbReference>
<keyword evidence="7 8" id="KW-0408">Iron</keyword>
<sequence>MKTWACVTCGVVYDEAQGWPEDGIPPGTRWEDVPEDWTCPDCGAAKAEFQMEVIKAAA</sequence>
<dbReference type="PIRSF" id="PIRSF000071">
    <property type="entry name" value="Rubredoxin"/>
    <property type="match status" value="1"/>
</dbReference>
<dbReference type="InterPro" id="IPR018527">
    <property type="entry name" value="Rubredoxin_Fe_BS"/>
</dbReference>
<reference evidence="11 12" key="1">
    <citation type="submission" date="2018-02" db="EMBL/GenBank/DDBJ databases">
        <title>Genome sequencing of Solimonas sp. HR-BB.</title>
        <authorList>
            <person name="Lee Y."/>
            <person name="Jeon C.O."/>
        </authorList>
    </citation>
    <scope>NUCLEOTIDE SEQUENCE [LARGE SCALE GENOMIC DNA]</scope>
    <source>
        <strain evidence="11 12">HR-BB</strain>
    </source>
</reference>
<evidence type="ECO:0000313" key="12">
    <source>
        <dbReference type="Proteomes" id="UP000238220"/>
    </source>
</evidence>
<dbReference type="CDD" id="cd00730">
    <property type="entry name" value="rubredoxin"/>
    <property type="match status" value="1"/>
</dbReference>
<dbReference type="PANTHER" id="PTHR47627:SF1">
    <property type="entry name" value="RUBREDOXIN-1-RELATED"/>
    <property type="match status" value="1"/>
</dbReference>
<feature type="binding site" evidence="9">
    <location>
        <position position="6"/>
    </location>
    <ligand>
        <name>Fe cation</name>
        <dbReference type="ChEBI" id="CHEBI:24875"/>
    </ligand>
</feature>
<dbReference type="RefSeq" id="WP_104228502.1">
    <property type="nucleotide sequence ID" value="NZ_PSNW01000001.1"/>
</dbReference>
<comment type="pathway">
    <text evidence="2">Hydrocarbon metabolism; alkane degradation.</text>
</comment>
<comment type="function">
    <text evidence="1">Involved in the hydrocarbon hydroxylating system, which transfers electrons from NADH to rubredoxin reductase and then through rubredoxin to alkane 1 monooxygenase.</text>
</comment>
<evidence type="ECO:0000256" key="4">
    <source>
        <dbReference type="ARBA" id="ARBA00022448"/>
    </source>
</evidence>
<proteinExistence type="inferred from homology"/>
<protein>
    <recommendedName>
        <fullName evidence="8">Rubredoxin</fullName>
    </recommendedName>
</protein>
<dbReference type="FunFam" id="2.20.28.10:FF:000001">
    <property type="entry name" value="Rubredoxin"/>
    <property type="match status" value="1"/>
</dbReference>
<comment type="cofactor">
    <cofactor evidence="8 9">
        <name>Fe(3+)</name>
        <dbReference type="ChEBI" id="CHEBI:29034"/>
    </cofactor>
    <text evidence="8 9">Binds 1 Fe(3+) ion per subunit.</text>
</comment>
<feature type="binding site" evidence="9">
    <location>
        <position position="42"/>
    </location>
    <ligand>
        <name>Fe cation</name>
        <dbReference type="ChEBI" id="CHEBI:24875"/>
    </ligand>
</feature>
<dbReference type="PRINTS" id="PR00163">
    <property type="entry name" value="RUBREDOXIN"/>
</dbReference>
<evidence type="ECO:0000256" key="3">
    <source>
        <dbReference type="ARBA" id="ARBA00005337"/>
    </source>
</evidence>
<dbReference type="PROSITE" id="PS50903">
    <property type="entry name" value="RUBREDOXIN_LIKE"/>
    <property type="match status" value="1"/>
</dbReference>
<keyword evidence="4 8" id="KW-0813">Transport</keyword>
<dbReference type="PROSITE" id="PS00202">
    <property type="entry name" value="RUBREDOXIN"/>
    <property type="match status" value="1"/>
</dbReference>
<evidence type="ECO:0000256" key="9">
    <source>
        <dbReference type="PIRSR" id="PIRSR000071-1"/>
    </source>
</evidence>
<evidence type="ECO:0000256" key="2">
    <source>
        <dbReference type="ARBA" id="ARBA00004933"/>
    </source>
</evidence>
<dbReference type="InterPro" id="IPR024934">
    <property type="entry name" value="Rubredoxin-like_dom"/>
</dbReference>
<name>A0A2S5TKK6_9GAMM</name>
<dbReference type="SUPFAM" id="SSF57802">
    <property type="entry name" value="Rubredoxin-like"/>
    <property type="match status" value="1"/>
</dbReference>
<dbReference type="InterPro" id="IPR024922">
    <property type="entry name" value="Rubredoxin"/>
</dbReference>
<dbReference type="Gene3D" id="2.20.28.10">
    <property type="match status" value="1"/>
</dbReference>
<evidence type="ECO:0000256" key="8">
    <source>
        <dbReference type="PIRNR" id="PIRNR000071"/>
    </source>
</evidence>
<keyword evidence="5 8" id="KW-0479">Metal-binding</keyword>
<comment type="caution">
    <text evidence="11">The sequence shown here is derived from an EMBL/GenBank/DDBJ whole genome shotgun (WGS) entry which is preliminary data.</text>
</comment>
<dbReference type="AlphaFoldDB" id="A0A2S5TKK6"/>
<dbReference type="PANTHER" id="PTHR47627">
    <property type="entry name" value="RUBREDOXIN"/>
    <property type="match status" value="1"/>
</dbReference>
<accession>A0A2S5TKK6</accession>
<evidence type="ECO:0000313" key="11">
    <source>
        <dbReference type="EMBL" id="PPE75536.1"/>
    </source>
</evidence>
<organism evidence="11 12">
    <name type="scientific">Solimonas fluminis</name>
    <dbReference type="NCBI Taxonomy" id="2086571"/>
    <lineage>
        <taxon>Bacteria</taxon>
        <taxon>Pseudomonadati</taxon>
        <taxon>Pseudomonadota</taxon>
        <taxon>Gammaproteobacteria</taxon>
        <taxon>Nevskiales</taxon>
        <taxon>Nevskiaceae</taxon>
        <taxon>Solimonas</taxon>
    </lineage>
</organism>
<dbReference type="Proteomes" id="UP000238220">
    <property type="component" value="Unassembled WGS sequence"/>
</dbReference>
<dbReference type="OrthoDB" id="9800607at2"/>
<feature type="domain" description="Rubredoxin-like" evidence="10">
    <location>
        <begin position="1"/>
        <end position="52"/>
    </location>
</feature>
<comment type="similarity">
    <text evidence="3 8">Belongs to the rubredoxin family.</text>
</comment>
<evidence type="ECO:0000256" key="6">
    <source>
        <dbReference type="ARBA" id="ARBA00022982"/>
    </source>
</evidence>
<dbReference type="InterPro" id="IPR024935">
    <property type="entry name" value="Rubredoxin_dom"/>
</dbReference>
<dbReference type="GO" id="GO:0043448">
    <property type="term" value="P:alkane catabolic process"/>
    <property type="evidence" value="ECO:0007669"/>
    <property type="project" value="TreeGrafter"/>
</dbReference>
<dbReference type="EMBL" id="PSNW01000001">
    <property type="protein sequence ID" value="PPE75536.1"/>
    <property type="molecule type" value="Genomic_DNA"/>
</dbReference>
<evidence type="ECO:0000256" key="1">
    <source>
        <dbReference type="ARBA" id="ARBA00002792"/>
    </source>
</evidence>
<evidence type="ECO:0000256" key="7">
    <source>
        <dbReference type="ARBA" id="ARBA00023004"/>
    </source>
</evidence>
<dbReference type="GO" id="GO:0005506">
    <property type="term" value="F:iron ion binding"/>
    <property type="evidence" value="ECO:0007669"/>
    <property type="project" value="InterPro"/>
</dbReference>
<dbReference type="GO" id="GO:0009055">
    <property type="term" value="F:electron transfer activity"/>
    <property type="evidence" value="ECO:0007669"/>
    <property type="project" value="InterPro"/>
</dbReference>
<evidence type="ECO:0000256" key="5">
    <source>
        <dbReference type="ARBA" id="ARBA00022723"/>
    </source>
</evidence>
<evidence type="ECO:0000259" key="10">
    <source>
        <dbReference type="PROSITE" id="PS50903"/>
    </source>
</evidence>